<evidence type="ECO:0000313" key="1">
    <source>
        <dbReference type="EMBL" id="QSS60497.1"/>
    </source>
</evidence>
<evidence type="ECO:0000313" key="2">
    <source>
        <dbReference type="Proteomes" id="UP000663671"/>
    </source>
</evidence>
<organism evidence="1 2">
    <name type="scientific">Ajellomyces capsulatus</name>
    <name type="common">Darling's disease fungus</name>
    <name type="synonym">Histoplasma capsulatum</name>
    <dbReference type="NCBI Taxonomy" id="5037"/>
    <lineage>
        <taxon>Eukaryota</taxon>
        <taxon>Fungi</taxon>
        <taxon>Dikarya</taxon>
        <taxon>Ascomycota</taxon>
        <taxon>Pezizomycotina</taxon>
        <taxon>Eurotiomycetes</taxon>
        <taxon>Eurotiomycetidae</taxon>
        <taxon>Onygenales</taxon>
        <taxon>Ajellomycetaceae</taxon>
        <taxon>Histoplasma</taxon>
    </lineage>
</organism>
<accession>A0A8A1M8H7</accession>
<dbReference type="Proteomes" id="UP000663671">
    <property type="component" value="Chromosome 4"/>
</dbReference>
<protein>
    <submittedName>
        <fullName evidence="1">Uncharacterized protein</fullName>
    </submittedName>
</protein>
<sequence length="522" mass="58964">MALKARETYTPLTYPRRTDRLLAPGGYRNIVSSARKTWFSEFAVSGINYQKQSWICMTDDGGPFMRGFSFQLQNSRNCFGNQIFVTGHYLKLWQKNARYIFIKALASPKFPSKAIQVCCRGDMLILRDRNYHNPPLSGRKISDLPNPPTLAIFQHPEISWMPSAYWEANIDREPQPTALLPPEYSCRLCHARQSHRQRLDKPVNFLPCETDLPSFARAHLPLILLYHCITHLLHRSGYTKAPTADENAISIGFQFPFPTTALHAESSLQEKKVGPGPPKEGSTLPYLMLRRCGLVFTSTSIAAAYILLLQVEEERRRGCRFRFLGPLPLCDTFTFTAGISTVEYGGYMIRFPQPGRHSESKPSPTIVLHSTQGVALAHSAKMGNGSRKRLLIAPRFLKNNLLQRFCCSWGIISGANQYRHVSHDNEDADGCAGPHHRLPSCFLPAQLKVEIIGSFDIFVSPENIRRVTAYGIQSTYTIHTGPSSSTQRTTRQFTFDVLESGIASTSSEAFRQRMERRAENEE</sequence>
<name>A0A8A1M8H7_AJECA</name>
<dbReference type="AlphaFoldDB" id="A0A8A1M8H7"/>
<dbReference type="EMBL" id="CP069110">
    <property type="protein sequence ID" value="QSS60497.1"/>
    <property type="molecule type" value="Genomic_DNA"/>
</dbReference>
<dbReference type="OrthoDB" id="10560497at2759"/>
<reference evidence="1" key="1">
    <citation type="submission" date="2021-01" db="EMBL/GenBank/DDBJ databases">
        <title>Chromosome-level genome assembly of a human fungal pathogen reveals clustering of transcriptionally co-regulated genes.</title>
        <authorList>
            <person name="Voorhies M."/>
            <person name="Cohen S."/>
            <person name="Shea T.P."/>
            <person name="Petrus S."/>
            <person name="Munoz J.F."/>
            <person name="Poplawski S."/>
            <person name="Goldman W.E."/>
            <person name="Michael T."/>
            <person name="Cuomo C.A."/>
            <person name="Sil A."/>
            <person name="Beyhan S."/>
        </authorList>
    </citation>
    <scope>NUCLEOTIDE SEQUENCE</scope>
    <source>
        <strain evidence="1">WU24</strain>
    </source>
</reference>
<gene>
    <name evidence="1" type="ORF">I7I51_05297</name>
</gene>
<dbReference type="VEuPathDB" id="FungiDB:I7I51_05297"/>
<proteinExistence type="predicted"/>